<proteinExistence type="predicted"/>
<evidence type="ECO:0000313" key="1">
    <source>
        <dbReference type="EMBL" id="PXF61341.1"/>
    </source>
</evidence>
<dbReference type="Proteomes" id="UP000248329">
    <property type="component" value="Unassembled WGS sequence"/>
</dbReference>
<gene>
    <name evidence="1" type="ORF">C4B59_05160</name>
</gene>
<protein>
    <submittedName>
        <fullName evidence="1">Distant relative of homeotic protein bithoraxoid</fullName>
    </submittedName>
</protein>
<name>A0AC61L4L3_9EURY</name>
<accession>A0AC61L4L3</accession>
<dbReference type="EMBL" id="PQXF01000006">
    <property type="protein sequence ID" value="PXF61341.1"/>
    <property type="molecule type" value="Genomic_DNA"/>
</dbReference>
<sequence length="121" mass="12648">MTTMDALDKTLSDLHNKATIEVSAIVSRNGVLIAANAPNDAKTFAAMAATMLGAAEITSEGLDQGVPNRMIVESRHGRLIVMGAGKKMLLAAMTEPDTNLGMVLAELGNTIKEIVAIVEPS</sequence>
<comment type="caution">
    <text evidence="1">The sequence shown here is derived from an EMBL/GenBank/DDBJ whole genome shotgun (WGS) entry which is preliminary data.</text>
</comment>
<organism evidence="1 2">
    <name type="scientific">Candidatus Methanogaster sp</name>
    <dbReference type="NCBI Taxonomy" id="3386292"/>
    <lineage>
        <taxon>Archaea</taxon>
        <taxon>Methanobacteriati</taxon>
        <taxon>Methanobacteriota</taxon>
        <taxon>Stenosarchaea group</taxon>
        <taxon>Methanomicrobia</taxon>
        <taxon>Methanosarcinales</taxon>
        <taxon>ANME-2 cluster</taxon>
        <taxon>Candidatus Methanogasteraceae</taxon>
        <taxon>Candidatus Methanogaster</taxon>
    </lineage>
</organism>
<reference evidence="1" key="1">
    <citation type="submission" date="2018-01" db="EMBL/GenBank/DDBJ databases">
        <authorList>
            <person name="Krukenberg V."/>
        </authorList>
    </citation>
    <scope>NUCLEOTIDE SEQUENCE</scope>
    <source>
        <strain evidence="1">E20ANME2</strain>
    </source>
</reference>
<evidence type="ECO:0000313" key="2">
    <source>
        <dbReference type="Proteomes" id="UP000248329"/>
    </source>
</evidence>